<evidence type="ECO:0000256" key="1">
    <source>
        <dbReference type="ARBA" id="ARBA00023016"/>
    </source>
</evidence>
<dbReference type="SUPFAM" id="SSF49764">
    <property type="entry name" value="HSP20-like chaperones"/>
    <property type="match status" value="1"/>
</dbReference>
<dbReference type="OrthoDB" id="1431247at2759"/>
<sequence>MKSPDLIKQKKIPVPSSQEGIKRRATPRPSLISSPSIHSNKKLNMSYSLTNRLFSDALRDMQRAMAAFEQPLFAAPTGTLMGPSSNAPSSLSRSTHGTFYPTTDMVETPDAYELHAELPGYDKKDIKIEMSDSNTLVISGNVAKEYKSQGPSEDTATDATTDEASTSKESQQLATTAKDQDKQVGQHSVGHKWLVRERTSGSFVRTFTLPIAVKPETIKASYNNGVLKVVIPKAENKQANNQINIE</sequence>
<gene>
    <name evidence="6" type="ORF">MAM1_0003c00316</name>
</gene>
<keyword evidence="7" id="KW-1185">Reference proteome</keyword>
<feature type="region of interest" description="Disordered" evidence="4">
    <location>
        <begin position="144"/>
        <end position="189"/>
    </location>
</feature>
<evidence type="ECO:0000256" key="4">
    <source>
        <dbReference type="SAM" id="MobiDB-lite"/>
    </source>
</evidence>
<dbReference type="InterPro" id="IPR002068">
    <property type="entry name" value="A-crystallin/Hsp20_dom"/>
</dbReference>
<feature type="compositionally biased region" description="Low complexity" evidence="4">
    <location>
        <begin position="152"/>
        <end position="164"/>
    </location>
</feature>
<dbReference type="Gene3D" id="2.60.40.790">
    <property type="match status" value="1"/>
</dbReference>
<evidence type="ECO:0000313" key="6">
    <source>
        <dbReference type="EMBL" id="GAN00890.1"/>
    </source>
</evidence>
<evidence type="ECO:0000313" key="7">
    <source>
        <dbReference type="Proteomes" id="UP000053815"/>
    </source>
</evidence>
<dbReference type="PANTHER" id="PTHR11527">
    <property type="entry name" value="HEAT-SHOCK PROTEIN 20 FAMILY MEMBER"/>
    <property type="match status" value="1"/>
</dbReference>
<evidence type="ECO:0000256" key="2">
    <source>
        <dbReference type="PROSITE-ProRule" id="PRU00285"/>
    </source>
</evidence>
<comment type="similarity">
    <text evidence="2 3">Belongs to the small heat shock protein (HSP20) family.</text>
</comment>
<dbReference type="Pfam" id="PF00011">
    <property type="entry name" value="HSP20"/>
    <property type="match status" value="2"/>
</dbReference>
<feature type="compositionally biased region" description="Polar residues" evidence="4">
    <location>
        <begin position="168"/>
        <end position="177"/>
    </location>
</feature>
<dbReference type="InterPro" id="IPR008978">
    <property type="entry name" value="HSP20-like_chaperone"/>
</dbReference>
<dbReference type="CDD" id="cd06464">
    <property type="entry name" value="ACD_sHsps-like"/>
    <property type="match status" value="1"/>
</dbReference>
<protein>
    <submittedName>
        <fullName evidence="6">Heat shock protein Hsp30/Hsp42</fullName>
    </submittedName>
</protein>
<dbReference type="EMBL" id="DF836292">
    <property type="protein sequence ID" value="GAN00890.1"/>
    <property type="molecule type" value="Genomic_DNA"/>
</dbReference>
<feature type="region of interest" description="Disordered" evidence="4">
    <location>
        <begin position="1"/>
        <end position="37"/>
    </location>
</feature>
<reference evidence="6" key="1">
    <citation type="submission" date="2014-09" db="EMBL/GenBank/DDBJ databases">
        <title>Draft genome sequence of an oleaginous Mucoromycotina fungus Mucor ambiguus NBRC6742.</title>
        <authorList>
            <person name="Takeda I."/>
            <person name="Yamane N."/>
            <person name="Morita T."/>
            <person name="Tamano K."/>
            <person name="Machida M."/>
            <person name="Baker S."/>
            <person name="Koike H."/>
        </authorList>
    </citation>
    <scope>NUCLEOTIDE SEQUENCE</scope>
    <source>
        <strain evidence="6">NBRC 6742</strain>
    </source>
</reference>
<keyword evidence="1 6" id="KW-0346">Stress response</keyword>
<proteinExistence type="inferred from homology"/>
<feature type="domain" description="SHSP" evidence="5">
    <location>
        <begin position="94"/>
        <end position="246"/>
    </location>
</feature>
<accession>A0A0C9LPL6</accession>
<dbReference type="AlphaFoldDB" id="A0A0C9LPL6"/>
<dbReference type="Proteomes" id="UP000053815">
    <property type="component" value="Unassembled WGS sequence"/>
</dbReference>
<evidence type="ECO:0000256" key="3">
    <source>
        <dbReference type="RuleBase" id="RU003616"/>
    </source>
</evidence>
<evidence type="ECO:0000259" key="5">
    <source>
        <dbReference type="PROSITE" id="PS01031"/>
    </source>
</evidence>
<dbReference type="InterPro" id="IPR031107">
    <property type="entry name" value="Small_HSP"/>
</dbReference>
<organism evidence="6">
    <name type="scientific">Mucor ambiguus</name>
    <dbReference type="NCBI Taxonomy" id="91626"/>
    <lineage>
        <taxon>Eukaryota</taxon>
        <taxon>Fungi</taxon>
        <taxon>Fungi incertae sedis</taxon>
        <taxon>Mucoromycota</taxon>
        <taxon>Mucoromycotina</taxon>
        <taxon>Mucoromycetes</taxon>
        <taxon>Mucorales</taxon>
        <taxon>Mucorineae</taxon>
        <taxon>Mucoraceae</taxon>
        <taxon>Mucor</taxon>
    </lineage>
</organism>
<name>A0A0C9LPL6_9FUNG</name>
<dbReference type="PROSITE" id="PS01031">
    <property type="entry name" value="SHSP"/>
    <property type="match status" value="1"/>
</dbReference>
<dbReference type="STRING" id="91626.A0A0C9LPL6"/>